<evidence type="ECO:0000313" key="5">
    <source>
        <dbReference type="Proteomes" id="UP000747542"/>
    </source>
</evidence>
<feature type="domain" description="Ig-like" evidence="3">
    <location>
        <begin position="144"/>
        <end position="240"/>
    </location>
</feature>
<accession>A0A8J5MU70</accession>
<organism evidence="4 5">
    <name type="scientific">Homarus americanus</name>
    <name type="common">American lobster</name>
    <dbReference type="NCBI Taxonomy" id="6706"/>
    <lineage>
        <taxon>Eukaryota</taxon>
        <taxon>Metazoa</taxon>
        <taxon>Ecdysozoa</taxon>
        <taxon>Arthropoda</taxon>
        <taxon>Crustacea</taxon>
        <taxon>Multicrustacea</taxon>
        <taxon>Malacostraca</taxon>
        <taxon>Eumalacostraca</taxon>
        <taxon>Eucarida</taxon>
        <taxon>Decapoda</taxon>
        <taxon>Pleocyemata</taxon>
        <taxon>Astacidea</taxon>
        <taxon>Nephropoidea</taxon>
        <taxon>Nephropidae</taxon>
        <taxon>Homarus</taxon>
    </lineage>
</organism>
<feature type="transmembrane region" description="Helical" evidence="2">
    <location>
        <begin position="301"/>
        <end position="320"/>
    </location>
</feature>
<keyword evidence="2" id="KW-1133">Transmembrane helix</keyword>
<dbReference type="Pfam" id="PF13927">
    <property type="entry name" value="Ig_3"/>
    <property type="match status" value="1"/>
</dbReference>
<dbReference type="InterPro" id="IPR013783">
    <property type="entry name" value="Ig-like_fold"/>
</dbReference>
<feature type="transmembrane region" description="Helical" evidence="2">
    <location>
        <begin position="327"/>
        <end position="349"/>
    </location>
</feature>
<name>A0A8J5MU70_HOMAM</name>
<dbReference type="Gene3D" id="2.60.40.10">
    <property type="entry name" value="Immunoglobulins"/>
    <property type="match status" value="3"/>
</dbReference>
<dbReference type="PANTHER" id="PTHR23279:SF41">
    <property type="entry name" value="DEFECTIVE PROBOSCIS EXTENSION RESPONSE 4-RELATED"/>
    <property type="match status" value="1"/>
</dbReference>
<feature type="transmembrane region" description="Helical" evidence="2">
    <location>
        <begin position="277"/>
        <end position="295"/>
    </location>
</feature>
<dbReference type="InterPro" id="IPR003599">
    <property type="entry name" value="Ig_sub"/>
</dbReference>
<dbReference type="GO" id="GO:0050808">
    <property type="term" value="P:synapse organization"/>
    <property type="evidence" value="ECO:0007669"/>
    <property type="project" value="TreeGrafter"/>
</dbReference>
<dbReference type="Proteomes" id="UP000747542">
    <property type="component" value="Unassembled WGS sequence"/>
</dbReference>
<dbReference type="SMART" id="SM00409">
    <property type="entry name" value="IG"/>
    <property type="match status" value="2"/>
</dbReference>
<evidence type="ECO:0000313" key="4">
    <source>
        <dbReference type="EMBL" id="KAG7164243.1"/>
    </source>
</evidence>
<keyword evidence="5" id="KW-1185">Reference proteome</keyword>
<dbReference type="AlphaFoldDB" id="A0A8J5MU70"/>
<dbReference type="PANTHER" id="PTHR23279">
    <property type="entry name" value="DEFECTIVE PROBOSCIS EXTENSION RESPONSE DPR -RELATED"/>
    <property type="match status" value="1"/>
</dbReference>
<dbReference type="PROSITE" id="PS50835">
    <property type="entry name" value="IG_LIKE"/>
    <property type="match status" value="1"/>
</dbReference>
<dbReference type="InterPro" id="IPR037448">
    <property type="entry name" value="Zig-8"/>
</dbReference>
<evidence type="ECO:0000259" key="3">
    <source>
        <dbReference type="PROSITE" id="PS50835"/>
    </source>
</evidence>
<comment type="caution">
    <text evidence="4">The sequence shown here is derived from an EMBL/GenBank/DDBJ whole genome shotgun (WGS) entry which is preliminary data.</text>
</comment>
<keyword evidence="2" id="KW-0812">Transmembrane</keyword>
<dbReference type="GO" id="GO:0032589">
    <property type="term" value="C:neuron projection membrane"/>
    <property type="evidence" value="ECO:0007669"/>
    <property type="project" value="TreeGrafter"/>
</dbReference>
<reference evidence="4" key="1">
    <citation type="journal article" date="2021" name="Sci. Adv.">
        <title>The American lobster genome reveals insights on longevity, neural, and immune adaptations.</title>
        <authorList>
            <person name="Polinski J.M."/>
            <person name="Zimin A.V."/>
            <person name="Clark K.F."/>
            <person name="Kohn A.B."/>
            <person name="Sadowski N."/>
            <person name="Timp W."/>
            <person name="Ptitsyn A."/>
            <person name="Khanna P."/>
            <person name="Romanova D.Y."/>
            <person name="Williams P."/>
            <person name="Greenwood S.J."/>
            <person name="Moroz L.L."/>
            <person name="Walt D.R."/>
            <person name="Bodnar A.G."/>
        </authorList>
    </citation>
    <scope>NUCLEOTIDE SEQUENCE</scope>
    <source>
        <strain evidence="4">GMGI-L3</strain>
    </source>
</reference>
<dbReference type="InterPro" id="IPR003598">
    <property type="entry name" value="Ig_sub2"/>
</dbReference>
<evidence type="ECO:0000256" key="2">
    <source>
        <dbReference type="SAM" id="Phobius"/>
    </source>
</evidence>
<dbReference type="InterPro" id="IPR036179">
    <property type="entry name" value="Ig-like_dom_sf"/>
</dbReference>
<feature type="region of interest" description="Disordered" evidence="1">
    <location>
        <begin position="51"/>
        <end position="95"/>
    </location>
</feature>
<dbReference type="SMART" id="SM00408">
    <property type="entry name" value="IGc2"/>
    <property type="match status" value="1"/>
</dbReference>
<dbReference type="SUPFAM" id="SSF48726">
    <property type="entry name" value="Immunoglobulin"/>
    <property type="match status" value="2"/>
</dbReference>
<protein>
    <submittedName>
        <fullName evidence="4">Zwei Ig domain protein zig-8-like 15</fullName>
    </submittedName>
</protein>
<dbReference type="EMBL" id="JAHLQT010025502">
    <property type="protein sequence ID" value="KAG7164243.1"/>
    <property type="molecule type" value="Genomic_DNA"/>
</dbReference>
<dbReference type="InterPro" id="IPR007110">
    <property type="entry name" value="Ig-like_dom"/>
</dbReference>
<sequence length="423" mass="45811">MKVTWLRRRDLHILTAGHHTYSADQRFQLSPPHQQSPHQLSSLHQLSPLTSCLPSSPSPAAHQLSSLHQLQSSPSPAVSPHQLSPPHQQSPLTSCLPLTSSLPSPAVSPWQVVHAEGSQEWTLVVRYTQLRDAGVYECQVNTEPKLSRHVTLRVHGNLRVEILGPRELYIEEGSSLTLTCLVTSLRGPSALVYWYHDISLIDYNSPRGGVNLKIDRGRGETTTRLVVSSVGPGDSGMYSCVPQGSHPATVLVHVQKGEHEAAIQQGGLNVASSATSFSSPLFLLSCLLLLHVYLIPSTSELLLHSSSIYSSIVTILIILFSSPSSTFIISIIVLCLFVGIVIHCCYSFSVFPFTHNLPRPVFMTSPPSLIPSSASPPEVVASSSPSGRSCTLMVSPSSVSSCITSVLIPSKSRSMKSYRHSAL</sequence>
<proteinExistence type="predicted"/>
<gene>
    <name evidence="4" type="primary">zig-8-L15</name>
    <name evidence="4" type="ORF">Hamer_G020757</name>
</gene>
<keyword evidence="2" id="KW-0472">Membrane</keyword>
<evidence type="ECO:0000256" key="1">
    <source>
        <dbReference type="SAM" id="MobiDB-lite"/>
    </source>
</evidence>